<comment type="caution">
    <text evidence="2">The sequence shown here is derived from an EMBL/GenBank/DDBJ whole genome shotgun (WGS) entry which is preliminary data.</text>
</comment>
<dbReference type="AlphaFoldDB" id="A0A8J4PL42"/>
<gene>
    <name evidence="2" type="ORF">CYY_008807</name>
</gene>
<protein>
    <recommendedName>
        <fullName evidence="1">Carboxylesterase type B domain-containing protein</fullName>
    </recommendedName>
</protein>
<dbReference type="InterPro" id="IPR002018">
    <property type="entry name" value="CarbesteraseB"/>
</dbReference>
<feature type="non-terminal residue" evidence="2">
    <location>
        <position position="1"/>
    </location>
</feature>
<proteinExistence type="predicted"/>
<accession>A0A8J4PL42</accession>
<keyword evidence="3" id="KW-1185">Reference proteome</keyword>
<evidence type="ECO:0000313" key="2">
    <source>
        <dbReference type="EMBL" id="KAF2069867.1"/>
    </source>
</evidence>
<dbReference type="Pfam" id="PF00135">
    <property type="entry name" value="COesterase"/>
    <property type="match status" value="1"/>
</dbReference>
<evidence type="ECO:0000313" key="3">
    <source>
        <dbReference type="Proteomes" id="UP000695562"/>
    </source>
</evidence>
<reference evidence="2" key="1">
    <citation type="submission" date="2020-01" db="EMBL/GenBank/DDBJ databases">
        <title>Development of genomics and gene disruption for Polysphondylium violaceum indicates a role for the polyketide synthase stlB in stalk morphogenesis.</title>
        <authorList>
            <person name="Narita B."/>
            <person name="Kawabe Y."/>
            <person name="Kin K."/>
            <person name="Saito T."/>
            <person name="Gibbs R."/>
            <person name="Kuspa A."/>
            <person name="Muzny D."/>
            <person name="Queller D."/>
            <person name="Richards S."/>
            <person name="Strassman J."/>
            <person name="Sucgang R."/>
            <person name="Worley K."/>
            <person name="Schaap P."/>
        </authorList>
    </citation>
    <scope>NUCLEOTIDE SEQUENCE</scope>
    <source>
        <strain evidence="2">QSvi11</strain>
    </source>
</reference>
<dbReference type="InterPro" id="IPR029058">
    <property type="entry name" value="AB_hydrolase_fold"/>
</dbReference>
<dbReference type="OrthoDB" id="408631at2759"/>
<sequence length="119" mass="13487">SGSPVTDECEGLTCHGDELSMIFNTYFSALGNNLDDHEILMAQDLSNYWVNFIRNNDPNIGITTETMPHWTRINSVNDSLVVHDSLESKDIISLDERCSMFDDISYRGYTKPTAEICPY</sequence>
<dbReference type="Proteomes" id="UP000695562">
    <property type="component" value="Unassembled WGS sequence"/>
</dbReference>
<dbReference type="EMBL" id="AJWJ01000582">
    <property type="protein sequence ID" value="KAF2069867.1"/>
    <property type="molecule type" value="Genomic_DNA"/>
</dbReference>
<feature type="domain" description="Carboxylesterase type B" evidence="1">
    <location>
        <begin position="13"/>
        <end position="79"/>
    </location>
</feature>
<dbReference type="Gene3D" id="3.40.50.1820">
    <property type="entry name" value="alpha/beta hydrolase"/>
    <property type="match status" value="1"/>
</dbReference>
<dbReference type="SUPFAM" id="SSF53474">
    <property type="entry name" value="alpha/beta-Hydrolases"/>
    <property type="match status" value="1"/>
</dbReference>
<evidence type="ECO:0000259" key="1">
    <source>
        <dbReference type="Pfam" id="PF00135"/>
    </source>
</evidence>
<organism evidence="2 3">
    <name type="scientific">Polysphondylium violaceum</name>
    <dbReference type="NCBI Taxonomy" id="133409"/>
    <lineage>
        <taxon>Eukaryota</taxon>
        <taxon>Amoebozoa</taxon>
        <taxon>Evosea</taxon>
        <taxon>Eumycetozoa</taxon>
        <taxon>Dictyostelia</taxon>
        <taxon>Dictyosteliales</taxon>
        <taxon>Dictyosteliaceae</taxon>
        <taxon>Polysphondylium</taxon>
    </lineage>
</organism>
<name>A0A8J4PL42_9MYCE</name>